<evidence type="ECO:0000313" key="6">
    <source>
        <dbReference type="Proteomes" id="UP000275925"/>
    </source>
</evidence>
<organism evidence="5 6">
    <name type="scientific">Candidatus Termititenax persephonae</name>
    <dbReference type="NCBI Taxonomy" id="2218525"/>
    <lineage>
        <taxon>Bacteria</taxon>
        <taxon>Bacillati</taxon>
        <taxon>Candidatus Margulisiibacteriota</taxon>
        <taxon>Candidatus Termititenacia</taxon>
        <taxon>Candidatus Termititenacales</taxon>
        <taxon>Candidatus Termititenacaceae</taxon>
        <taxon>Candidatus Termititenax</taxon>
    </lineage>
</organism>
<comment type="similarity">
    <text evidence="1">Belongs to the membrane fusion protein (MFP) (TC 8.A.1) family.</text>
</comment>
<dbReference type="GO" id="GO:0015562">
    <property type="term" value="F:efflux transmembrane transporter activity"/>
    <property type="evidence" value="ECO:0007669"/>
    <property type="project" value="TreeGrafter"/>
</dbReference>
<dbReference type="Pfam" id="PF25893">
    <property type="entry name" value="HH_CzcB"/>
    <property type="match status" value="1"/>
</dbReference>
<feature type="domain" description="CusB-like beta-barrel" evidence="3">
    <location>
        <begin position="185"/>
        <end position="254"/>
    </location>
</feature>
<comment type="caution">
    <text evidence="5">The sequence shown here is derived from an EMBL/GenBank/DDBJ whole genome shotgun (WGS) entry which is preliminary data.</text>
</comment>
<dbReference type="AlphaFoldDB" id="A0A388TFK1"/>
<name>A0A388TFK1_9BACT</name>
<accession>A0A388TFK1</accession>
<dbReference type="Pfam" id="PF25973">
    <property type="entry name" value="BSH_CzcB"/>
    <property type="match status" value="1"/>
</dbReference>
<evidence type="ECO:0000259" key="4">
    <source>
        <dbReference type="Pfam" id="PF25973"/>
    </source>
</evidence>
<evidence type="ECO:0000259" key="3">
    <source>
        <dbReference type="Pfam" id="PF25954"/>
    </source>
</evidence>
<evidence type="ECO:0000259" key="2">
    <source>
        <dbReference type="Pfam" id="PF25893"/>
    </source>
</evidence>
<dbReference type="InterPro" id="IPR058792">
    <property type="entry name" value="Beta-barrel_RND_2"/>
</dbReference>
<feature type="domain" description="CzcB-like barrel-sandwich hybrid" evidence="4">
    <location>
        <begin position="52"/>
        <end position="177"/>
    </location>
</feature>
<dbReference type="Gene3D" id="2.40.30.170">
    <property type="match status" value="1"/>
</dbReference>
<sequence length="334" mass="35939">MVLAVLLLGGCGGQKPVTAPRLTKVAVLTLTPLPATNMQEYPGLLTPLYKMNVNTNTGGVVESISVELGQAVQKGQTLAQLESEVNTAQYNQAKAAYDLAKTSFERQKALYAANVISQQAYESAESQFKQAEAAYAVAKKNLDDCTLTAPRNGVVSFINYDVGDNASRGSTVIVVADYSKIILRIGVVDRDIAKIRVGQTASVHIDDLDRVYVGKVIGAGSLADDKTGAYPVRIEVDNAGGLIKPGMFGRARLTLEHYPRAKVVPLDALVLRGETKGLYEIISGNIVHFTPVTTNFEFDDKVYIQSPLVFGAQIVAKGQEFVVDGEKVEIVTEE</sequence>
<protein>
    <submittedName>
        <fullName evidence="5">Membrane fusion protein multidrug efflux pump</fullName>
    </submittedName>
</protein>
<reference evidence="5 6" key="1">
    <citation type="journal article" date="2019" name="ISME J.">
        <title>Genome analyses of uncultured TG2/ZB3 bacteria in 'Margulisbacteria' specifically attached to ectosymbiotic spirochetes of protists in the termite gut.</title>
        <authorList>
            <person name="Utami Y.D."/>
            <person name="Kuwahara H."/>
            <person name="Igai K."/>
            <person name="Murakami T."/>
            <person name="Sugaya K."/>
            <person name="Morikawa T."/>
            <person name="Nagura Y."/>
            <person name="Yuki M."/>
            <person name="Deevong P."/>
            <person name="Inoue T."/>
            <person name="Kihara K."/>
            <person name="Lo N."/>
            <person name="Yamada A."/>
            <person name="Ohkuma M."/>
            <person name="Hongoh Y."/>
        </authorList>
    </citation>
    <scope>NUCLEOTIDE SEQUENCE [LARGE SCALE GENOMIC DNA]</scope>
    <source>
        <strain evidence="5">NkOx7-02</strain>
    </source>
</reference>
<dbReference type="Proteomes" id="UP000275925">
    <property type="component" value="Unassembled WGS sequence"/>
</dbReference>
<dbReference type="InterPro" id="IPR006143">
    <property type="entry name" value="RND_pump_MFP"/>
</dbReference>
<dbReference type="Gene3D" id="2.40.50.100">
    <property type="match status" value="1"/>
</dbReference>
<keyword evidence="6" id="KW-1185">Reference proteome</keyword>
<dbReference type="SUPFAM" id="SSF111369">
    <property type="entry name" value="HlyD-like secretion proteins"/>
    <property type="match status" value="1"/>
</dbReference>
<dbReference type="Gene3D" id="2.40.420.20">
    <property type="match status" value="1"/>
</dbReference>
<dbReference type="GO" id="GO:1990281">
    <property type="term" value="C:efflux pump complex"/>
    <property type="evidence" value="ECO:0007669"/>
    <property type="project" value="TreeGrafter"/>
</dbReference>
<evidence type="ECO:0000256" key="1">
    <source>
        <dbReference type="ARBA" id="ARBA00009477"/>
    </source>
</evidence>
<dbReference type="PANTHER" id="PTHR30469">
    <property type="entry name" value="MULTIDRUG RESISTANCE PROTEIN MDTA"/>
    <property type="match status" value="1"/>
</dbReference>
<feature type="domain" description="CzcB-like alpha-helical hairpin" evidence="2">
    <location>
        <begin position="88"/>
        <end position="142"/>
    </location>
</feature>
<proteinExistence type="inferred from homology"/>
<dbReference type="InterPro" id="IPR058648">
    <property type="entry name" value="HH_CzcB-like"/>
</dbReference>
<dbReference type="Pfam" id="PF25954">
    <property type="entry name" value="Beta-barrel_RND_2"/>
    <property type="match status" value="1"/>
</dbReference>
<gene>
    <name evidence="5" type="ORF">NO2_0470</name>
</gene>
<dbReference type="EMBL" id="BGZO01000008">
    <property type="protein sequence ID" value="GBR75838.1"/>
    <property type="molecule type" value="Genomic_DNA"/>
</dbReference>
<dbReference type="PANTHER" id="PTHR30469:SF20">
    <property type="entry name" value="EFFLUX RND TRANSPORTER PERIPLASMIC ADAPTOR SUBUNIT"/>
    <property type="match status" value="1"/>
</dbReference>
<dbReference type="NCBIfam" id="TIGR01730">
    <property type="entry name" value="RND_mfp"/>
    <property type="match status" value="1"/>
</dbReference>
<dbReference type="Gene3D" id="1.10.287.470">
    <property type="entry name" value="Helix hairpin bin"/>
    <property type="match status" value="1"/>
</dbReference>
<dbReference type="InterPro" id="IPR058647">
    <property type="entry name" value="BSH_CzcB-like"/>
</dbReference>
<evidence type="ECO:0000313" key="5">
    <source>
        <dbReference type="EMBL" id="GBR75838.1"/>
    </source>
</evidence>